<organism evidence="10 13">
    <name type="scientific">Aeromicrobium tamlense</name>
    <dbReference type="NCBI Taxonomy" id="375541"/>
    <lineage>
        <taxon>Bacteria</taxon>
        <taxon>Bacillati</taxon>
        <taxon>Actinomycetota</taxon>
        <taxon>Actinomycetes</taxon>
        <taxon>Propionibacteriales</taxon>
        <taxon>Nocardioidaceae</taxon>
        <taxon>Aeromicrobium</taxon>
    </lineage>
</organism>
<feature type="transmembrane region" description="Helical" evidence="7">
    <location>
        <begin position="6"/>
        <end position="22"/>
    </location>
</feature>
<dbReference type="PANTHER" id="PTHR34582">
    <property type="entry name" value="UPF0702 TRANSMEMBRANE PROTEIN YCAP"/>
    <property type="match status" value="1"/>
</dbReference>
<dbReference type="Proteomes" id="UP000587211">
    <property type="component" value="Unassembled WGS sequence"/>
</dbReference>
<dbReference type="GO" id="GO:0005886">
    <property type="term" value="C:plasma membrane"/>
    <property type="evidence" value="ECO:0007669"/>
    <property type="project" value="UniProtKB-SubCell"/>
</dbReference>
<evidence type="ECO:0000313" key="13">
    <source>
        <dbReference type="Proteomes" id="UP000659061"/>
    </source>
</evidence>
<keyword evidence="5 7" id="KW-1133">Transmembrane helix</keyword>
<keyword evidence="6 7" id="KW-0472">Membrane</keyword>
<gene>
    <name evidence="11" type="ORF">BJ975_002121</name>
    <name evidence="10" type="ORF">IDH50_17585</name>
</gene>
<evidence type="ECO:0000256" key="1">
    <source>
        <dbReference type="ARBA" id="ARBA00004651"/>
    </source>
</evidence>
<dbReference type="PANTHER" id="PTHR34582:SF6">
    <property type="entry name" value="UPF0702 TRANSMEMBRANE PROTEIN YCAP"/>
    <property type="match status" value="1"/>
</dbReference>
<keyword evidence="3" id="KW-1003">Cell membrane</keyword>
<protein>
    <submittedName>
        <fullName evidence="10">DUF421 domain-containing protein</fullName>
    </submittedName>
    <submittedName>
        <fullName evidence="11">Uncharacterized membrane protein YcaP (DUF421 family)</fullName>
    </submittedName>
</protein>
<dbReference type="Gene3D" id="3.30.240.20">
    <property type="entry name" value="bsu07140 like domains"/>
    <property type="match status" value="1"/>
</dbReference>
<evidence type="ECO:0000259" key="8">
    <source>
        <dbReference type="Pfam" id="PF04239"/>
    </source>
</evidence>
<proteinExistence type="inferred from homology"/>
<name>A0A8I0KIF0_9ACTN</name>
<reference evidence="11 12" key="1">
    <citation type="submission" date="2020-07" db="EMBL/GenBank/DDBJ databases">
        <title>Sequencing the genomes of 1000 actinobacteria strains.</title>
        <authorList>
            <person name="Klenk H.-P."/>
        </authorList>
    </citation>
    <scope>NUCLEOTIDE SEQUENCE [LARGE SCALE GENOMIC DNA]</scope>
    <source>
        <strain evidence="11 12">DSM 19087</strain>
    </source>
</reference>
<feature type="domain" description="YetF-like N-terminal transmembrane" evidence="9">
    <location>
        <begin position="3"/>
        <end position="74"/>
    </location>
</feature>
<evidence type="ECO:0000259" key="9">
    <source>
        <dbReference type="Pfam" id="PF20730"/>
    </source>
</evidence>
<comment type="subcellular location">
    <subcellularLocation>
        <location evidence="1">Cell membrane</location>
        <topology evidence="1">Multi-pass membrane protein</topology>
    </subcellularLocation>
</comment>
<evidence type="ECO:0000313" key="12">
    <source>
        <dbReference type="Proteomes" id="UP000587211"/>
    </source>
</evidence>
<dbReference type="InterPro" id="IPR023090">
    <property type="entry name" value="UPF0702_alpha/beta_dom_sf"/>
</dbReference>
<evidence type="ECO:0000256" key="7">
    <source>
        <dbReference type="SAM" id="Phobius"/>
    </source>
</evidence>
<dbReference type="Pfam" id="PF20730">
    <property type="entry name" value="YetF_N"/>
    <property type="match status" value="1"/>
</dbReference>
<comment type="similarity">
    <text evidence="2">Belongs to the UPF0702 family.</text>
</comment>
<dbReference type="EMBL" id="JACBZN010000001">
    <property type="protein sequence ID" value="NYI38746.1"/>
    <property type="molecule type" value="Genomic_DNA"/>
</dbReference>
<dbReference type="EMBL" id="JACWMT010000004">
    <property type="protein sequence ID" value="MBD1272061.1"/>
    <property type="molecule type" value="Genomic_DNA"/>
</dbReference>
<evidence type="ECO:0000256" key="6">
    <source>
        <dbReference type="ARBA" id="ARBA00023136"/>
    </source>
</evidence>
<evidence type="ECO:0000313" key="11">
    <source>
        <dbReference type="EMBL" id="NYI38746.1"/>
    </source>
</evidence>
<evidence type="ECO:0000256" key="3">
    <source>
        <dbReference type="ARBA" id="ARBA00022475"/>
    </source>
</evidence>
<accession>A0A8I0KIF0</accession>
<dbReference type="Pfam" id="PF04239">
    <property type="entry name" value="DUF421"/>
    <property type="match status" value="1"/>
</dbReference>
<keyword evidence="4 7" id="KW-0812">Transmembrane</keyword>
<evidence type="ECO:0000256" key="2">
    <source>
        <dbReference type="ARBA" id="ARBA00006448"/>
    </source>
</evidence>
<feature type="domain" description="YetF C-terminal" evidence="8">
    <location>
        <begin position="83"/>
        <end position="147"/>
    </location>
</feature>
<dbReference type="RefSeq" id="WP_179425737.1">
    <property type="nucleotide sequence ID" value="NZ_BAAAMP010000016.1"/>
</dbReference>
<comment type="caution">
    <text evidence="10">The sequence shown here is derived from an EMBL/GenBank/DDBJ whole genome shotgun (WGS) entry which is preliminary data.</text>
</comment>
<dbReference type="InterPro" id="IPR048454">
    <property type="entry name" value="YetF_N"/>
</dbReference>
<keyword evidence="12" id="KW-1185">Reference proteome</keyword>
<reference evidence="10" key="2">
    <citation type="submission" date="2020-09" db="EMBL/GenBank/DDBJ databases">
        <title>Novel species in genus Aeromicrobium.</title>
        <authorList>
            <person name="Zhang G."/>
        </authorList>
    </citation>
    <scope>NUCLEOTIDE SEQUENCE</scope>
    <source>
        <strain evidence="10">SSW1-57</strain>
    </source>
</reference>
<evidence type="ECO:0000256" key="4">
    <source>
        <dbReference type="ARBA" id="ARBA00022692"/>
    </source>
</evidence>
<dbReference type="AlphaFoldDB" id="A0A8I0KIF0"/>
<evidence type="ECO:0000256" key="5">
    <source>
        <dbReference type="ARBA" id="ARBA00022989"/>
    </source>
</evidence>
<dbReference type="InterPro" id="IPR007353">
    <property type="entry name" value="DUF421"/>
</dbReference>
<feature type="transmembrane region" description="Helical" evidence="7">
    <location>
        <begin position="29"/>
        <end position="49"/>
    </location>
</feature>
<evidence type="ECO:0000313" key="10">
    <source>
        <dbReference type="EMBL" id="MBD1272061.1"/>
    </source>
</evidence>
<feature type="transmembrane region" description="Helical" evidence="7">
    <location>
        <begin position="55"/>
        <end position="77"/>
    </location>
</feature>
<sequence length="149" mass="16379">MSIVLSATAVFFLVWVVVRIVGKRELSEMAPFDLVILVVMGDLIAEAVIAEDTSVTGAVTAVATFGLLTIAMSWLSYRMPSRRAFFEGVPTLLVRDGELVTESMRAERVTHDDLMVAARQEGITDLDDIAWAVLEQDGSFSFFSRESKS</sequence>
<dbReference type="Proteomes" id="UP000659061">
    <property type="component" value="Unassembled WGS sequence"/>
</dbReference>